<protein>
    <submittedName>
        <fullName evidence="5">Spore germination protein</fullName>
    </submittedName>
</protein>
<dbReference type="EMBL" id="PVTZ01000004">
    <property type="protein sequence ID" value="PRZ15518.1"/>
    <property type="molecule type" value="Genomic_DNA"/>
</dbReference>
<feature type="transmembrane region" description="Helical" evidence="4">
    <location>
        <begin position="337"/>
        <end position="356"/>
    </location>
</feature>
<dbReference type="PANTHER" id="PTHR22550:SF5">
    <property type="entry name" value="LEUCINE ZIPPER PROTEIN 4"/>
    <property type="match status" value="1"/>
</dbReference>
<dbReference type="PANTHER" id="PTHR22550">
    <property type="entry name" value="SPORE GERMINATION PROTEIN"/>
    <property type="match status" value="1"/>
</dbReference>
<evidence type="ECO:0000256" key="4">
    <source>
        <dbReference type="SAM" id="Phobius"/>
    </source>
</evidence>
<keyword evidence="6" id="KW-1185">Reference proteome</keyword>
<evidence type="ECO:0000313" key="6">
    <source>
        <dbReference type="Proteomes" id="UP000238836"/>
    </source>
</evidence>
<comment type="caution">
    <text evidence="5">The sequence shown here is derived from an EMBL/GenBank/DDBJ whole genome shotgun (WGS) entry which is preliminary data.</text>
</comment>
<dbReference type="Pfam" id="PF03323">
    <property type="entry name" value="GerA"/>
    <property type="match status" value="1"/>
</dbReference>
<dbReference type="InterPro" id="IPR050768">
    <property type="entry name" value="UPF0353/GerABKA_families"/>
</dbReference>
<evidence type="ECO:0000256" key="1">
    <source>
        <dbReference type="ARBA" id="ARBA00005278"/>
    </source>
</evidence>
<feature type="region of interest" description="Disordered" evidence="3">
    <location>
        <begin position="1"/>
        <end position="48"/>
    </location>
</feature>
<feature type="transmembrane region" description="Helical" evidence="4">
    <location>
        <begin position="456"/>
        <end position="479"/>
    </location>
</feature>
<accession>A0ABX5ETU1</accession>
<gene>
    <name evidence="5" type="ORF">CLV36_104243</name>
</gene>
<dbReference type="RefSeq" id="WP_106342193.1">
    <property type="nucleotide sequence ID" value="NZ_PVTZ01000004.1"/>
</dbReference>
<reference evidence="5 6" key="1">
    <citation type="submission" date="2018-03" db="EMBL/GenBank/DDBJ databases">
        <title>Genomic Encyclopedia of Archaeal and Bacterial Type Strains, Phase II (KMG-II): from individual species to whole genera.</title>
        <authorList>
            <person name="Goeker M."/>
        </authorList>
    </citation>
    <scope>NUCLEOTIDE SEQUENCE [LARGE SCALE GENOMIC DNA]</scope>
    <source>
        <strain evidence="5 6">RHA1</strain>
    </source>
</reference>
<sequence>MTDGRKSKTSRIRKARPLSPKKLSATEPSASPGAREDETPSGGGANQAFVDPFQRLIEEKGTRTELRTREFYLRGTNIRAVLLFLNELADSKMINEHVLKPLLINFRLSDEADGANMPSNLLDIIKDRFLTVNDVIKVAVSDVSSHIFHGNAALWIEGADEVLVINTKNKKSRKFAEPLTEALVRGPRLGFNESLQDNLAILRQQVANPNLSVITKHVGQRTKKELAIVYFAGIVNEDLLQEVERRIDNMIELDDIPESGYIEQLIEENHMTLFPQLQSTERPDRIVAALLEGRVVILLDGTPFALIAPVTFAMLLQSPEDYYERWIPGSLIRLLRYFAAFLTIFLPSIYIAFVSFHQGLIPTTLAISIAATREGVPFPSIIESFVMEIAIEILREAGLRLPKPVGQTVGLVGGLVIGEAAVQAGIVSPIMVIVVSLTAISSFVIPQYAGGISMRVLRFGAMICAGVLGLFGVIFYFLILSIHLVKLKSFGVPYVSPAAPIYLSDWKDFVLRLPQKMMTRRPKMLFTQDEIRLRSPTKRK</sequence>
<evidence type="ECO:0000256" key="2">
    <source>
        <dbReference type="ARBA" id="ARBA00023136"/>
    </source>
</evidence>
<dbReference type="InterPro" id="IPR004995">
    <property type="entry name" value="Spore_Ger"/>
</dbReference>
<evidence type="ECO:0000313" key="5">
    <source>
        <dbReference type="EMBL" id="PRZ15518.1"/>
    </source>
</evidence>
<comment type="similarity">
    <text evidence="1">Belongs to the GerABKA family.</text>
</comment>
<keyword evidence="2 4" id="KW-0472">Membrane</keyword>
<proteinExistence type="inferred from homology"/>
<organism evidence="5 6">
    <name type="scientific">Laceyella sediminis</name>
    <dbReference type="NCBI Taxonomy" id="573074"/>
    <lineage>
        <taxon>Bacteria</taxon>
        <taxon>Bacillati</taxon>
        <taxon>Bacillota</taxon>
        <taxon>Bacilli</taxon>
        <taxon>Bacillales</taxon>
        <taxon>Thermoactinomycetaceae</taxon>
        <taxon>Laceyella</taxon>
    </lineage>
</organism>
<feature type="compositionally biased region" description="Basic residues" evidence="3">
    <location>
        <begin position="7"/>
        <end position="16"/>
    </location>
</feature>
<evidence type="ECO:0000256" key="3">
    <source>
        <dbReference type="SAM" id="MobiDB-lite"/>
    </source>
</evidence>
<feature type="transmembrane region" description="Helical" evidence="4">
    <location>
        <begin position="295"/>
        <end position="316"/>
    </location>
</feature>
<feature type="transmembrane region" description="Helical" evidence="4">
    <location>
        <begin position="420"/>
        <end position="444"/>
    </location>
</feature>
<dbReference type="Proteomes" id="UP000238836">
    <property type="component" value="Unassembled WGS sequence"/>
</dbReference>
<keyword evidence="4" id="KW-1133">Transmembrane helix</keyword>
<name>A0ABX5ETU1_9BACL</name>
<dbReference type="PIRSF" id="PIRSF005690">
    <property type="entry name" value="GerBA"/>
    <property type="match status" value="1"/>
</dbReference>
<keyword evidence="4" id="KW-0812">Transmembrane</keyword>